<protein>
    <submittedName>
        <fullName evidence="2">Uncharacterized protein</fullName>
    </submittedName>
</protein>
<accession>A0A7I9YUW7</accession>
<feature type="transmembrane region" description="Helical" evidence="1">
    <location>
        <begin position="62"/>
        <end position="80"/>
    </location>
</feature>
<evidence type="ECO:0000256" key="1">
    <source>
        <dbReference type="SAM" id="Phobius"/>
    </source>
</evidence>
<dbReference type="EMBL" id="BLKZ01000001">
    <property type="protein sequence ID" value="GFG92489.1"/>
    <property type="molecule type" value="Genomic_DNA"/>
</dbReference>
<sequence length="329" mass="34989">MDLKWWPVVAVACACFVATVALAALLPLTRLRKRLRPLANVARLTRLPEYAKVARLRTWSTVATLILLTVTFGAATWAGARPAGASKGLDATHPEDIMICVGQPVTDAATAELLDYFARQAGDSYQTQRIGLTSVNRRVVPLTRDYQYAAAQFAEYARAGTAESAAFAPRVPYLDYAASVNDSLALCISGFPSFDKRSTHRRSVVYLGPSDLRVAGDRRATLFAGGSVRDLADRAGVQLNVIDTAPSPASGSLLALTEQTGGRYLVPDLGSGSGAITKALDEIRANTPPARLTDGAVVEAEFFDAPVLPLAIGMVSAAVLSVALLMLRR</sequence>
<feature type="transmembrane region" description="Helical" evidence="1">
    <location>
        <begin position="6"/>
        <end position="28"/>
    </location>
</feature>
<dbReference type="AlphaFoldDB" id="A0A7I9YUW7"/>
<keyword evidence="3" id="KW-1185">Reference proteome</keyword>
<dbReference type="RefSeq" id="WP_163716934.1">
    <property type="nucleotide sequence ID" value="NZ_BLKZ01000001.1"/>
</dbReference>
<dbReference type="Proteomes" id="UP000465360">
    <property type="component" value="Unassembled WGS sequence"/>
</dbReference>
<keyword evidence="1" id="KW-0472">Membrane</keyword>
<evidence type="ECO:0000313" key="3">
    <source>
        <dbReference type="Proteomes" id="UP000465360"/>
    </source>
</evidence>
<dbReference type="PROSITE" id="PS51257">
    <property type="entry name" value="PROKAR_LIPOPROTEIN"/>
    <property type="match status" value="1"/>
</dbReference>
<keyword evidence="1" id="KW-0812">Transmembrane</keyword>
<gene>
    <name evidence="2" type="ORF">MBOU_45310</name>
</gene>
<keyword evidence="1" id="KW-1133">Transmembrane helix</keyword>
<feature type="transmembrane region" description="Helical" evidence="1">
    <location>
        <begin position="307"/>
        <end position="327"/>
    </location>
</feature>
<comment type="caution">
    <text evidence="2">The sequence shown here is derived from an EMBL/GenBank/DDBJ whole genome shotgun (WGS) entry which is preliminary data.</text>
</comment>
<reference evidence="2 3" key="1">
    <citation type="journal article" date="2019" name="Emerg. Microbes Infect.">
        <title>Comprehensive subspecies identification of 175 nontuberculous mycobacteria species based on 7547 genomic profiles.</title>
        <authorList>
            <person name="Matsumoto Y."/>
            <person name="Kinjo T."/>
            <person name="Motooka D."/>
            <person name="Nabeya D."/>
            <person name="Jung N."/>
            <person name="Uechi K."/>
            <person name="Horii T."/>
            <person name="Iida T."/>
            <person name="Fujita J."/>
            <person name="Nakamura S."/>
        </authorList>
    </citation>
    <scope>NUCLEOTIDE SEQUENCE [LARGE SCALE GENOMIC DNA]</scope>
    <source>
        <strain evidence="2 3">JCM 30725</strain>
    </source>
</reference>
<name>A0A7I9YUW7_MYCBU</name>
<organism evidence="2 3">
    <name type="scientific">Mycobacterium bourgelatii</name>
    <dbReference type="NCBI Taxonomy" id="1273442"/>
    <lineage>
        <taxon>Bacteria</taxon>
        <taxon>Bacillati</taxon>
        <taxon>Actinomycetota</taxon>
        <taxon>Actinomycetes</taxon>
        <taxon>Mycobacteriales</taxon>
        <taxon>Mycobacteriaceae</taxon>
        <taxon>Mycobacterium</taxon>
    </lineage>
</organism>
<evidence type="ECO:0000313" key="2">
    <source>
        <dbReference type="EMBL" id="GFG92489.1"/>
    </source>
</evidence>
<proteinExistence type="predicted"/>